<dbReference type="PANTHER" id="PTHR43461:SF1">
    <property type="entry name" value="TRANSMEMBRANE PROTEIN 256"/>
    <property type="match status" value="1"/>
</dbReference>
<evidence type="ECO:0000259" key="7">
    <source>
        <dbReference type="PROSITE" id="PS50011"/>
    </source>
</evidence>
<feature type="domain" description="Protein kinase" evidence="7">
    <location>
        <begin position="1"/>
        <end position="228"/>
    </location>
</feature>
<evidence type="ECO:0000256" key="6">
    <source>
        <dbReference type="SAM" id="Phobius"/>
    </source>
</evidence>
<dbReference type="Pfam" id="PF04241">
    <property type="entry name" value="DUF423"/>
    <property type="match status" value="1"/>
</dbReference>
<organism evidence="8 9">
    <name type="scientific">Schistosoma mattheei</name>
    <dbReference type="NCBI Taxonomy" id="31246"/>
    <lineage>
        <taxon>Eukaryota</taxon>
        <taxon>Metazoa</taxon>
        <taxon>Spiralia</taxon>
        <taxon>Lophotrochozoa</taxon>
        <taxon>Platyhelminthes</taxon>
        <taxon>Trematoda</taxon>
        <taxon>Digenea</taxon>
        <taxon>Strigeidida</taxon>
        <taxon>Schistosomatoidea</taxon>
        <taxon>Schistosomatidae</taxon>
        <taxon>Schistosoma</taxon>
    </lineage>
</organism>
<evidence type="ECO:0000256" key="5">
    <source>
        <dbReference type="ARBA" id="ARBA00023136"/>
    </source>
</evidence>
<evidence type="ECO:0000256" key="3">
    <source>
        <dbReference type="ARBA" id="ARBA00022692"/>
    </source>
</evidence>
<feature type="transmembrane region" description="Helical" evidence="6">
    <location>
        <begin position="120"/>
        <end position="138"/>
    </location>
</feature>
<comment type="subcellular location">
    <subcellularLocation>
        <location evidence="1">Membrane</location>
        <topology evidence="1">Multi-pass membrane protein</topology>
    </subcellularLocation>
</comment>
<dbReference type="SUPFAM" id="SSF56112">
    <property type="entry name" value="Protein kinase-like (PK-like)"/>
    <property type="match status" value="1"/>
</dbReference>
<protein>
    <recommendedName>
        <fullName evidence="7">Protein kinase domain-containing protein</fullName>
    </recommendedName>
</protein>
<evidence type="ECO:0000256" key="4">
    <source>
        <dbReference type="ARBA" id="ARBA00022989"/>
    </source>
</evidence>
<evidence type="ECO:0000313" key="8">
    <source>
        <dbReference type="Proteomes" id="UP000050791"/>
    </source>
</evidence>
<dbReference type="Proteomes" id="UP000050791">
    <property type="component" value="Unassembled WGS sequence"/>
</dbReference>
<dbReference type="PROSITE" id="PS50011">
    <property type="entry name" value="PROTEIN_KINASE_DOM"/>
    <property type="match status" value="1"/>
</dbReference>
<keyword evidence="5 6" id="KW-0472">Membrane</keyword>
<dbReference type="WBParaSite" id="SMTH1_20530.1">
    <property type="protein sequence ID" value="SMTH1_20530.1"/>
    <property type="gene ID" value="SMTH1_20530"/>
</dbReference>
<dbReference type="GO" id="GO:0016020">
    <property type="term" value="C:membrane"/>
    <property type="evidence" value="ECO:0007669"/>
    <property type="project" value="UniProtKB-SubCell"/>
</dbReference>
<name>A0AA85AZ91_9TREM</name>
<proteinExistence type="inferred from homology"/>
<evidence type="ECO:0000256" key="1">
    <source>
        <dbReference type="ARBA" id="ARBA00004141"/>
    </source>
</evidence>
<reference evidence="9" key="1">
    <citation type="submission" date="2023-11" db="UniProtKB">
        <authorList>
            <consortium name="WormBaseParasite"/>
        </authorList>
    </citation>
    <scope>IDENTIFICATION</scope>
</reference>
<dbReference type="GO" id="GO:0004672">
    <property type="term" value="F:protein kinase activity"/>
    <property type="evidence" value="ECO:0007669"/>
    <property type="project" value="InterPro"/>
</dbReference>
<dbReference type="InterPro" id="IPR000719">
    <property type="entry name" value="Prot_kinase_dom"/>
</dbReference>
<dbReference type="Pfam" id="PF00069">
    <property type="entry name" value="Pkinase"/>
    <property type="match status" value="1"/>
</dbReference>
<feature type="transmembrane region" description="Helical" evidence="6">
    <location>
        <begin position="97"/>
        <end position="114"/>
    </location>
</feature>
<comment type="similarity">
    <text evidence="2">Belongs to the TMEM256 family.</text>
</comment>
<keyword evidence="4 6" id="KW-1133">Transmembrane helix</keyword>
<sequence length="228" mass="25008">MTKAPILLYAQHNITQSNARYCMVHLPYVNGILNLMGRSTTGQSSPVIEVKPSFCWDSMLVRLAGFSGALAVIASAYGAHGFKDEQDKQRQIFKTGAYYHLVHSVALLTTPLFRRPVLSATLFATGTLLFSGSCYYVALTGDDRFSRIAPIGGMTLEGIIGDMTTTTFCGTPNYIAPEILKGESYSFSVDWWALGVLMFEMLAGRSPWEGVGQSANPDQNTEDYLFQS</sequence>
<dbReference type="GO" id="GO:0005524">
    <property type="term" value="F:ATP binding"/>
    <property type="evidence" value="ECO:0007669"/>
    <property type="project" value="InterPro"/>
</dbReference>
<dbReference type="PANTHER" id="PTHR43461">
    <property type="entry name" value="TRANSMEMBRANE PROTEIN 256"/>
    <property type="match status" value="1"/>
</dbReference>
<accession>A0AA85AZ91</accession>
<evidence type="ECO:0000313" key="9">
    <source>
        <dbReference type="WBParaSite" id="SMTH1_20530.1"/>
    </source>
</evidence>
<evidence type="ECO:0000256" key="2">
    <source>
        <dbReference type="ARBA" id="ARBA00006208"/>
    </source>
</evidence>
<dbReference type="InterPro" id="IPR011009">
    <property type="entry name" value="Kinase-like_dom_sf"/>
</dbReference>
<dbReference type="Gene3D" id="1.10.510.10">
    <property type="entry name" value="Transferase(Phosphotransferase) domain 1"/>
    <property type="match status" value="1"/>
</dbReference>
<dbReference type="InterPro" id="IPR006696">
    <property type="entry name" value="DUF423"/>
</dbReference>
<keyword evidence="3 6" id="KW-0812">Transmembrane</keyword>
<dbReference type="AlphaFoldDB" id="A0AA85AZ91"/>
<feature type="transmembrane region" description="Helical" evidence="6">
    <location>
        <begin position="59"/>
        <end position="77"/>
    </location>
</feature>